<dbReference type="InterPro" id="IPR011993">
    <property type="entry name" value="PH-like_dom_sf"/>
</dbReference>
<dbReference type="Gene3D" id="3.40.350.10">
    <property type="entry name" value="Creatinase/prolidase N-terminal domain"/>
    <property type="match status" value="1"/>
</dbReference>
<dbReference type="InterPro" id="IPR013719">
    <property type="entry name" value="RTT106/SPT16-like_middle_dom"/>
</dbReference>
<keyword evidence="4 10" id="KW-0227">DNA damage</keyword>
<dbReference type="SMART" id="SM01287">
    <property type="entry name" value="Rtt106"/>
    <property type="match status" value="1"/>
</dbReference>
<dbReference type="SMART" id="SM01285">
    <property type="entry name" value="FACT-Spt16_Nlob"/>
    <property type="match status" value="1"/>
</dbReference>
<keyword evidence="2 10" id="KW-0158">Chromosome</keyword>
<dbReference type="GO" id="GO:0006368">
    <property type="term" value="P:transcription elongation by RNA polymerase II"/>
    <property type="evidence" value="ECO:0007669"/>
    <property type="project" value="TreeGrafter"/>
</dbReference>
<dbReference type="OrthoDB" id="10251642at2759"/>
<protein>
    <recommendedName>
        <fullName evidence="10">FACT complex subunit</fullName>
    </recommendedName>
</protein>
<evidence type="ECO:0000256" key="5">
    <source>
        <dbReference type="ARBA" id="ARBA00023015"/>
    </source>
</evidence>
<dbReference type="GO" id="GO:0031491">
    <property type="term" value="F:nucleosome binding"/>
    <property type="evidence" value="ECO:0007669"/>
    <property type="project" value="TreeGrafter"/>
</dbReference>
<dbReference type="VEuPathDB" id="MicrosporidiaDB:M896_031290"/>
<comment type="function">
    <text evidence="10">Component of the FACT complex, a general chromatin factor that acts to reorganize nucleosomes. The FACT complex is involved in multiple processes that require DNA as a template such as mRNA elongation, DNA replication and DNA repair. During transcription elongation the FACT complex acts as a histone chaperone that both destabilizes and restores nucleosomal structure. It facilitates the passage of RNA polymerase II and transcription by promoting the dissociation of one histone H2A-H2B dimer from the nucleosome, then subsequently promotes the reestablishment of the nucleosome following the passage of RNA polymerase II.</text>
</comment>
<feature type="region of interest" description="Disordered" evidence="11">
    <location>
        <begin position="787"/>
        <end position="863"/>
    </location>
</feature>
<dbReference type="Gene3D" id="2.30.29.30">
    <property type="entry name" value="Pleckstrin-homology domain (PH domain)/Phosphotyrosine-binding domain (PTB)"/>
    <property type="match status" value="1"/>
</dbReference>
<dbReference type="HOGENOM" id="CLU_004627_1_0_1"/>
<dbReference type="SUPFAM" id="SSF55920">
    <property type="entry name" value="Creatinase/aminopeptidase"/>
    <property type="match status" value="1"/>
</dbReference>
<dbReference type="GO" id="GO:0006260">
    <property type="term" value="P:DNA replication"/>
    <property type="evidence" value="ECO:0007669"/>
    <property type="project" value="UniProtKB-KW"/>
</dbReference>
<name>A0A0B2UM57_9MICR</name>
<dbReference type="AlphaFoldDB" id="A0A0B2UM57"/>
<comment type="subcellular location">
    <subcellularLocation>
        <location evidence="10">Nucleus</location>
    </subcellularLocation>
    <subcellularLocation>
        <location evidence="10">Chromosome</location>
    </subcellularLocation>
</comment>
<evidence type="ECO:0000256" key="7">
    <source>
        <dbReference type="ARBA" id="ARBA00023163"/>
    </source>
</evidence>
<evidence type="ECO:0000256" key="8">
    <source>
        <dbReference type="ARBA" id="ARBA00023204"/>
    </source>
</evidence>
<dbReference type="Gene3D" id="2.30.29.150">
    <property type="match status" value="1"/>
</dbReference>
<dbReference type="PANTHER" id="PTHR13980">
    <property type="entry name" value="CDC68 RELATED"/>
    <property type="match status" value="1"/>
</dbReference>
<dbReference type="GeneID" id="26261413"/>
<keyword evidence="3 10" id="KW-0235">DNA replication</keyword>
<comment type="subunit">
    <text evidence="10">Component of the FACT complex.</text>
</comment>
<feature type="domain" description="FACT complex subunit SPT16 middle" evidence="13">
    <location>
        <begin position="410"/>
        <end position="552"/>
    </location>
</feature>
<dbReference type="InterPro" id="IPR029149">
    <property type="entry name" value="Creatin/AminoP/Spt16_N"/>
</dbReference>
<dbReference type="PANTHER" id="PTHR13980:SF15">
    <property type="entry name" value="FACT COMPLEX SUBUNIT SPT16"/>
    <property type="match status" value="1"/>
</dbReference>
<keyword evidence="6" id="KW-0175">Coiled coil</keyword>
<keyword evidence="5 10" id="KW-0805">Transcription regulation</keyword>
<dbReference type="InterPro" id="IPR036005">
    <property type="entry name" value="Creatinase/aminopeptidase-like"/>
</dbReference>
<proteinExistence type="inferred from homology"/>
<dbReference type="InterPro" id="IPR056595">
    <property type="entry name" value="Fact-SPT16_PH"/>
</dbReference>
<dbReference type="GO" id="GO:0035101">
    <property type="term" value="C:FACT complex"/>
    <property type="evidence" value="ECO:0007669"/>
    <property type="project" value="UniProtKB-UniRule"/>
</dbReference>
<dbReference type="SMART" id="SM01286">
    <property type="entry name" value="SPT16"/>
    <property type="match status" value="1"/>
</dbReference>
<dbReference type="InParanoid" id="A0A0B2UM57"/>
<dbReference type="Gene3D" id="2.30.29.210">
    <property type="entry name" value="FACT complex subunit Spt16p/Cdc68p"/>
    <property type="match status" value="1"/>
</dbReference>
<dbReference type="FunCoup" id="A0A0B2UM57">
    <property type="interactions" value="329"/>
</dbReference>
<dbReference type="Pfam" id="PF00557">
    <property type="entry name" value="Peptidase_M24"/>
    <property type="match status" value="1"/>
</dbReference>
<dbReference type="InterPro" id="IPR000994">
    <property type="entry name" value="Pept_M24"/>
</dbReference>
<comment type="similarity">
    <text evidence="1 10">Belongs to the peptidase M24 family. SPT16 subfamily.</text>
</comment>
<gene>
    <name evidence="15" type="ORF">M896_031290</name>
</gene>
<dbReference type="GO" id="GO:0006281">
    <property type="term" value="P:DNA repair"/>
    <property type="evidence" value="ECO:0007669"/>
    <property type="project" value="UniProtKB-UniRule"/>
</dbReference>
<evidence type="ECO:0000256" key="6">
    <source>
        <dbReference type="ARBA" id="ARBA00023054"/>
    </source>
</evidence>
<dbReference type="Gene3D" id="3.90.230.10">
    <property type="entry name" value="Creatinase/methionine aminopeptidase superfamily"/>
    <property type="match status" value="1"/>
</dbReference>
<feature type="compositionally biased region" description="Acidic residues" evidence="11">
    <location>
        <begin position="791"/>
        <end position="803"/>
    </location>
</feature>
<feature type="compositionally biased region" description="Low complexity" evidence="11">
    <location>
        <begin position="804"/>
        <end position="813"/>
    </location>
</feature>
<evidence type="ECO:0000256" key="2">
    <source>
        <dbReference type="ARBA" id="ARBA00022454"/>
    </source>
</evidence>
<dbReference type="InterPro" id="IPR013953">
    <property type="entry name" value="FACT_SPT16_M"/>
</dbReference>
<evidence type="ECO:0000256" key="3">
    <source>
        <dbReference type="ARBA" id="ARBA00022705"/>
    </source>
</evidence>
<evidence type="ECO:0000259" key="13">
    <source>
        <dbReference type="SMART" id="SM01286"/>
    </source>
</evidence>
<evidence type="ECO:0000259" key="14">
    <source>
        <dbReference type="SMART" id="SM01287"/>
    </source>
</evidence>
<evidence type="ECO:0000256" key="11">
    <source>
        <dbReference type="SAM" id="MobiDB-lite"/>
    </source>
</evidence>
<dbReference type="InterPro" id="IPR040258">
    <property type="entry name" value="Spt16"/>
</dbReference>
<evidence type="ECO:0000256" key="10">
    <source>
        <dbReference type="RuleBase" id="RU367052"/>
    </source>
</evidence>
<dbReference type="Pfam" id="PF24824">
    <property type="entry name" value="PH_SPT16"/>
    <property type="match status" value="1"/>
</dbReference>
<dbReference type="EMBL" id="JOKQ01000003">
    <property type="protein sequence ID" value="KHN70142.1"/>
    <property type="molecule type" value="Genomic_DNA"/>
</dbReference>
<evidence type="ECO:0000259" key="12">
    <source>
        <dbReference type="SMART" id="SM01285"/>
    </source>
</evidence>
<feature type="domain" description="Histone chaperone RTT106/FACT complex subunit SPT16-like middle" evidence="14">
    <location>
        <begin position="658"/>
        <end position="758"/>
    </location>
</feature>
<comment type="caution">
    <text evidence="15">The sequence shown here is derived from an EMBL/GenBank/DDBJ whole genome shotgun (WGS) entry which is preliminary data.</text>
</comment>
<keyword evidence="7 10" id="KW-0804">Transcription</keyword>
<dbReference type="InterPro" id="IPR029148">
    <property type="entry name" value="FACT-SPT16_Nlobe"/>
</dbReference>
<organism evidence="15 16">
    <name type="scientific">Ordospora colligata OC4</name>
    <dbReference type="NCBI Taxonomy" id="1354746"/>
    <lineage>
        <taxon>Eukaryota</taxon>
        <taxon>Fungi</taxon>
        <taxon>Fungi incertae sedis</taxon>
        <taxon>Microsporidia</taxon>
        <taxon>Ordosporidae</taxon>
        <taxon>Ordospora</taxon>
    </lineage>
</organism>
<dbReference type="Pfam" id="PF08512">
    <property type="entry name" value="Rttp106-like_middle"/>
    <property type="match status" value="1"/>
</dbReference>
<keyword evidence="9 10" id="KW-0539">Nucleus</keyword>
<evidence type="ECO:0000256" key="4">
    <source>
        <dbReference type="ARBA" id="ARBA00022763"/>
    </source>
</evidence>
<dbReference type="STRING" id="1354746.A0A0B2UM57"/>
<dbReference type="Proteomes" id="UP000031056">
    <property type="component" value="Unassembled WGS sequence"/>
</dbReference>
<keyword evidence="8 10" id="KW-0234">DNA repair</keyword>
<evidence type="ECO:0000313" key="16">
    <source>
        <dbReference type="Proteomes" id="UP000031056"/>
    </source>
</evidence>
<keyword evidence="16" id="KW-1185">Reference proteome</keyword>
<reference evidence="15 16" key="1">
    <citation type="journal article" date="2014" name="MBio">
        <title>The Ordospora colligata genome; evolution of extreme reduction in microsporidia and host-to-parasite horizontal gene transfer.</title>
        <authorList>
            <person name="Pombert J.-F."/>
            <person name="Haag K.L."/>
            <person name="Beidas S."/>
            <person name="Ebert D."/>
            <person name="Keeling P.J."/>
        </authorList>
    </citation>
    <scope>NUCLEOTIDE SEQUENCE [LARGE SCALE GENOMIC DNA]</scope>
    <source>
        <strain evidence="15 16">OC4</strain>
    </source>
</reference>
<dbReference type="Pfam" id="PF14826">
    <property type="entry name" value="FACT-Spt16_Nlob"/>
    <property type="match status" value="1"/>
</dbReference>
<feature type="compositionally biased region" description="Acidic residues" evidence="11">
    <location>
        <begin position="814"/>
        <end position="854"/>
    </location>
</feature>
<sequence length="863" mass="98793">MPMVIKKMQDGDEMIVLNVMRFERNANEIRKCIDKPLVVMLGKGQDVAEFRINSAVFVYLLGYEFPETVLVIGERCVAITSQKIAEILRQVDGLEVIVRGKESSVIEQIRRVLKGHCYVIGADGIEGEFCRDVLDNLEWEDAGKRLDDFFITKDEIEIEKCKAAGQAVSMLLKRALEMLWDRRFDMKKLEEAMTGEEEGFDMSKAEFSFPVEYDSGSVRIGIRLDGYCSEASRTIVVNMDEMYEAQEFIINIIRPGVSSADVYSEALEYFESKSICFGNKFVYTIGLLSSERGFEEGFMLNKGCVFVVSLRSEGKILSNTFVLRDVPEYLTSKDTAFEFVKKRSRFRNKTKEYELGMRRREHQNELLDELIEERLQYYRGFEEEEGAEDDVNNREVCYTKESQVPRHGRIVVDHLKEAVIIPIGSYAVPFHVSDIKSVAVTDSKGLRINFKSDSKTNDGSTDEEESMKNVLSQIKSISINGGNSKEYADEINSLRKAHLTKGCDIKEEVPCELVISQKPFVLSDVYMRTDAKAGSRKKHTGDLEVHANGFRYGEVVILFANIRHVFFCEGEIENSTILHFHLNISLIAGEKIFNVQFYQDASSNLVHDTMKRGDEHMEYIIEKEEEQRQEMLNTRFMEFVRKMEVETPIKVQIPHDGFSGVPFKENVMIKQTHECLVSVEEAPYFVLSLEDIEVVNFERVVSTVKTVDVLFILKNKYPVHAVMKNKLRLLVSIQSVDVQSVDKLKEYLDLNNVLFMETSVSIRWTNVIASIMKDPISFYEDGAWSGLMVGDNEEPEEDSEVSEESSVSESESIVTDDDDEVSSDVSSEEPDESEDYESDDSEDINESDDESYENDEPKRKRRN</sequence>
<dbReference type="RefSeq" id="XP_014564184.1">
    <property type="nucleotide sequence ID" value="XM_014708698.1"/>
</dbReference>
<feature type="domain" description="FACT complex subunit SPT16 N-terminal lobe" evidence="12">
    <location>
        <begin position="17"/>
        <end position="146"/>
    </location>
</feature>
<evidence type="ECO:0000256" key="9">
    <source>
        <dbReference type="ARBA" id="ARBA00023242"/>
    </source>
</evidence>
<evidence type="ECO:0000313" key="15">
    <source>
        <dbReference type="EMBL" id="KHN70142.1"/>
    </source>
</evidence>
<accession>A0A0B2UM57</accession>
<dbReference type="Pfam" id="PF08644">
    <property type="entry name" value="SPT16"/>
    <property type="match status" value="1"/>
</dbReference>
<evidence type="ECO:0000256" key="1">
    <source>
        <dbReference type="ARBA" id="ARBA00010779"/>
    </source>
</evidence>